<dbReference type="EMBL" id="JAYMYQ010000002">
    <property type="protein sequence ID" value="KAK7350104.1"/>
    <property type="molecule type" value="Genomic_DNA"/>
</dbReference>
<dbReference type="AlphaFoldDB" id="A0AAN9QWI4"/>
<evidence type="ECO:0000313" key="1">
    <source>
        <dbReference type="EMBL" id="KAK7350104.1"/>
    </source>
</evidence>
<dbReference type="Proteomes" id="UP001367508">
    <property type="component" value="Unassembled WGS sequence"/>
</dbReference>
<name>A0AAN9QWI4_CANGL</name>
<proteinExistence type="predicted"/>
<reference evidence="1 2" key="1">
    <citation type="submission" date="2024-01" db="EMBL/GenBank/DDBJ databases">
        <title>The genomes of 5 underutilized Papilionoideae crops provide insights into root nodulation and disease resistanc.</title>
        <authorList>
            <person name="Jiang F."/>
        </authorList>
    </citation>
    <scope>NUCLEOTIDE SEQUENCE [LARGE SCALE GENOMIC DNA]</scope>
    <source>
        <strain evidence="1">LVBAO_FW01</strain>
        <tissue evidence="1">Leaves</tissue>
    </source>
</reference>
<protein>
    <submittedName>
        <fullName evidence="1">Uncharacterized protein</fullName>
    </submittedName>
</protein>
<evidence type="ECO:0000313" key="2">
    <source>
        <dbReference type="Proteomes" id="UP001367508"/>
    </source>
</evidence>
<comment type="caution">
    <text evidence="1">The sequence shown here is derived from an EMBL/GenBank/DDBJ whole genome shotgun (WGS) entry which is preliminary data.</text>
</comment>
<keyword evidence="2" id="KW-1185">Reference proteome</keyword>
<sequence length="83" mass="9502">MFCGRRLHEPWLKKSENPRVALKEILPSFLQRRVGVGLGESDADSNRETCYAALLYPKGVGLLRGPNKCYRDRVHKEIHPITL</sequence>
<gene>
    <name evidence="1" type="ORF">VNO77_08223</name>
</gene>
<accession>A0AAN9QWI4</accession>
<organism evidence="1 2">
    <name type="scientific">Canavalia gladiata</name>
    <name type="common">Sword bean</name>
    <name type="synonym">Dolichos gladiatus</name>
    <dbReference type="NCBI Taxonomy" id="3824"/>
    <lineage>
        <taxon>Eukaryota</taxon>
        <taxon>Viridiplantae</taxon>
        <taxon>Streptophyta</taxon>
        <taxon>Embryophyta</taxon>
        <taxon>Tracheophyta</taxon>
        <taxon>Spermatophyta</taxon>
        <taxon>Magnoliopsida</taxon>
        <taxon>eudicotyledons</taxon>
        <taxon>Gunneridae</taxon>
        <taxon>Pentapetalae</taxon>
        <taxon>rosids</taxon>
        <taxon>fabids</taxon>
        <taxon>Fabales</taxon>
        <taxon>Fabaceae</taxon>
        <taxon>Papilionoideae</taxon>
        <taxon>50 kb inversion clade</taxon>
        <taxon>NPAAA clade</taxon>
        <taxon>indigoferoid/millettioid clade</taxon>
        <taxon>Phaseoleae</taxon>
        <taxon>Canavalia</taxon>
    </lineage>
</organism>